<keyword evidence="2" id="KW-1185">Reference proteome</keyword>
<dbReference type="AlphaFoldDB" id="A0A1H0N6Z1"/>
<organism evidence="1 2">
    <name type="scientific">Actinokineospora alba</name>
    <dbReference type="NCBI Taxonomy" id="504798"/>
    <lineage>
        <taxon>Bacteria</taxon>
        <taxon>Bacillati</taxon>
        <taxon>Actinomycetota</taxon>
        <taxon>Actinomycetes</taxon>
        <taxon>Pseudonocardiales</taxon>
        <taxon>Pseudonocardiaceae</taxon>
        <taxon>Actinokineospora</taxon>
    </lineage>
</organism>
<reference evidence="2" key="1">
    <citation type="submission" date="2016-10" db="EMBL/GenBank/DDBJ databases">
        <authorList>
            <person name="Varghese N."/>
            <person name="Submissions S."/>
        </authorList>
    </citation>
    <scope>NUCLEOTIDE SEQUENCE [LARGE SCALE GENOMIC DNA]</scope>
    <source>
        <strain evidence="2">IBRC-M 10655</strain>
    </source>
</reference>
<protein>
    <submittedName>
        <fullName evidence="1">Uncharacterized protein</fullName>
    </submittedName>
</protein>
<evidence type="ECO:0000313" key="2">
    <source>
        <dbReference type="Proteomes" id="UP000199651"/>
    </source>
</evidence>
<proteinExistence type="predicted"/>
<dbReference type="OrthoDB" id="4541270at2"/>
<accession>A0A1H0N6Z1</accession>
<dbReference type="EMBL" id="FNJB01000005">
    <property type="protein sequence ID" value="SDO88452.1"/>
    <property type="molecule type" value="Genomic_DNA"/>
</dbReference>
<sequence>MTAAELSDLHALEGGAQPLAHTFEVPDYRTTLGWPVDGDALGAYLDLGEHVGGLRMRAGLGAEVQWWLRLRMLAGPVLATPGKRTEWTFLTQPMTDEQRRRPLPPGVEPVNARVLLPTGHTDRTVAFWATAPDPVHPSLPLFSSVVGAVRSVLYGHRF</sequence>
<name>A0A1H0N6Z1_9PSEU</name>
<evidence type="ECO:0000313" key="1">
    <source>
        <dbReference type="EMBL" id="SDO88452.1"/>
    </source>
</evidence>
<dbReference type="STRING" id="504798.SAMN05421871_102277"/>
<gene>
    <name evidence="1" type="ORF">SAMN05192558_105227</name>
</gene>
<dbReference type="Proteomes" id="UP000199651">
    <property type="component" value="Unassembled WGS sequence"/>
</dbReference>
<dbReference type="RefSeq" id="WP_091374916.1">
    <property type="nucleotide sequence ID" value="NZ_FNDV01000002.1"/>
</dbReference>